<evidence type="ECO:0000313" key="2">
    <source>
        <dbReference type="Proteomes" id="UP000886520"/>
    </source>
</evidence>
<protein>
    <submittedName>
        <fullName evidence="1">Uncharacterized protein</fullName>
    </submittedName>
</protein>
<dbReference type="Proteomes" id="UP000886520">
    <property type="component" value="Chromosome 16"/>
</dbReference>
<accession>A0A9D4UHE9</accession>
<organism evidence="1 2">
    <name type="scientific">Adiantum capillus-veneris</name>
    <name type="common">Maidenhair fern</name>
    <dbReference type="NCBI Taxonomy" id="13818"/>
    <lineage>
        <taxon>Eukaryota</taxon>
        <taxon>Viridiplantae</taxon>
        <taxon>Streptophyta</taxon>
        <taxon>Embryophyta</taxon>
        <taxon>Tracheophyta</taxon>
        <taxon>Polypodiopsida</taxon>
        <taxon>Polypodiidae</taxon>
        <taxon>Polypodiales</taxon>
        <taxon>Pteridineae</taxon>
        <taxon>Pteridaceae</taxon>
        <taxon>Vittarioideae</taxon>
        <taxon>Adiantum</taxon>
    </lineage>
</organism>
<name>A0A9D4UHE9_ADICA</name>
<keyword evidence="2" id="KW-1185">Reference proteome</keyword>
<proteinExistence type="predicted"/>
<dbReference type="EMBL" id="JABFUD020000016">
    <property type="protein sequence ID" value="KAI5067971.1"/>
    <property type="molecule type" value="Genomic_DNA"/>
</dbReference>
<dbReference type="AlphaFoldDB" id="A0A9D4UHE9"/>
<evidence type="ECO:0000313" key="1">
    <source>
        <dbReference type="EMBL" id="KAI5067971.1"/>
    </source>
</evidence>
<comment type="caution">
    <text evidence="1">The sequence shown here is derived from an EMBL/GenBank/DDBJ whole genome shotgun (WGS) entry which is preliminary data.</text>
</comment>
<sequence length="188" mass="21568">MERLTMSLSSIRGSMDMLCLIVQPQPNHIKIMVLKPFIKDSVAEVPLPQVAWIQALKRHILDLNFHTNDNVSYQILLSEHDFDKGTLYDSYKSRWVEMSSYKDQPITTTSLKDFQSHCHLYHSAWPDPAIFGYNFKNNMWQKLIIVTNPSSQTILNQTCSCMEEGSSLHVRATLGFFGSGKESRVQDP</sequence>
<gene>
    <name evidence="1" type="ORF">GOP47_0016316</name>
</gene>
<reference evidence="1" key="1">
    <citation type="submission" date="2021-01" db="EMBL/GenBank/DDBJ databases">
        <title>Adiantum capillus-veneris genome.</title>
        <authorList>
            <person name="Fang Y."/>
            <person name="Liao Q."/>
        </authorList>
    </citation>
    <scope>NUCLEOTIDE SEQUENCE</scope>
    <source>
        <strain evidence="1">H3</strain>
        <tissue evidence="1">Leaf</tissue>
    </source>
</reference>